<evidence type="ECO:0000313" key="7">
    <source>
        <dbReference type="EMBL" id="KEJ96030.1"/>
    </source>
</evidence>
<accession>A0A073J2K2</accession>
<dbReference type="InterPro" id="IPR013324">
    <property type="entry name" value="RNA_pol_sigma_r3/r4-like"/>
</dbReference>
<keyword evidence="2" id="KW-0805">Transcription regulation</keyword>
<evidence type="ECO:0000256" key="3">
    <source>
        <dbReference type="ARBA" id="ARBA00023082"/>
    </source>
</evidence>
<proteinExistence type="inferred from homology"/>
<dbReference type="InterPro" id="IPR039425">
    <property type="entry name" value="RNA_pol_sigma-70-like"/>
</dbReference>
<evidence type="ECO:0000256" key="4">
    <source>
        <dbReference type="ARBA" id="ARBA00023163"/>
    </source>
</evidence>
<name>A0A073J2K2_9RHOB</name>
<keyword evidence="4" id="KW-0804">Transcription</keyword>
<dbReference type="EMBL" id="JAMD01000004">
    <property type="protein sequence ID" value="KEJ96030.1"/>
    <property type="molecule type" value="Genomic_DNA"/>
</dbReference>
<comment type="caution">
    <text evidence="7">The sequence shown here is derived from an EMBL/GenBank/DDBJ whole genome shotgun (WGS) entry which is preliminary data.</text>
</comment>
<dbReference type="Gene3D" id="1.10.10.10">
    <property type="entry name" value="Winged helix-like DNA-binding domain superfamily/Winged helix DNA-binding domain"/>
    <property type="match status" value="1"/>
</dbReference>
<evidence type="ECO:0000256" key="2">
    <source>
        <dbReference type="ARBA" id="ARBA00023015"/>
    </source>
</evidence>
<dbReference type="InterPro" id="IPR013249">
    <property type="entry name" value="RNA_pol_sigma70_r4_t2"/>
</dbReference>
<evidence type="ECO:0000313" key="8">
    <source>
        <dbReference type="Proteomes" id="UP000027746"/>
    </source>
</evidence>
<dbReference type="Pfam" id="PF04542">
    <property type="entry name" value="Sigma70_r2"/>
    <property type="match status" value="1"/>
</dbReference>
<dbReference type="NCBIfam" id="TIGR02937">
    <property type="entry name" value="sigma70-ECF"/>
    <property type="match status" value="1"/>
</dbReference>
<dbReference type="InterPro" id="IPR014284">
    <property type="entry name" value="RNA_pol_sigma-70_dom"/>
</dbReference>
<dbReference type="Gene3D" id="1.10.1740.10">
    <property type="match status" value="1"/>
</dbReference>
<dbReference type="SUPFAM" id="SSF88946">
    <property type="entry name" value="Sigma2 domain of RNA polymerase sigma factors"/>
    <property type="match status" value="1"/>
</dbReference>
<dbReference type="SUPFAM" id="SSF88659">
    <property type="entry name" value="Sigma3 and sigma4 domains of RNA polymerase sigma factors"/>
    <property type="match status" value="1"/>
</dbReference>
<gene>
    <name evidence="7" type="ORF">SUH3_17355</name>
</gene>
<dbReference type="InterPro" id="IPR013325">
    <property type="entry name" value="RNA_pol_sigma_r2"/>
</dbReference>
<keyword evidence="8" id="KW-1185">Reference proteome</keyword>
<dbReference type="PANTHER" id="PTHR43133">
    <property type="entry name" value="RNA POLYMERASE ECF-TYPE SIGMA FACTO"/>
    <property type="match status" value="1"/>
</dbReference>
<organism evidence="7 8">
    <name type="scientific">Pseudosulfitobacter pseudonitzschiae</name>
    <dbReference type="NCBI Taxonomy" id="1402135"/>
    <lineage>
        <taxon>Bacteria</taxon>
        <taxon>Pseudomonadati</taxon>
        <taxon>Pseudomonadota</taxon>
        <taxon>Alphaproteobacteria</taxon>
        <taxon>Rhodobacterales</taxon>
        <taxon>Roseobacteraceae</taxon>
        <taxon>Pseudosulfitobacter</taxon>
    </lineage>
</organism>
<evidence type="ECO:0000256" key="1">
    <source>
        <dbReference type="ARBA" id="ARBA00010641"/>
    </source>
</evidence>
<feature type="domain" description="RNA polymerase sigma-70 region 2" evidence="5">
    <location>
        <begin position="96"/>
        <end position="159"/>
    </location>
</feature>
<dbReference type="AlphaFoldDB" id="A0A073J2K2"/>
<reference evidence="7 8" key="1">
    <citation type="submission" date="2014-01" db="EMBL/GenBank/DDBJ databases">
        <title>Sulfitobacter sp. H3 (MCCC 1A00686) Genome Sequencing.</title>
        <authorList>
            <person name="Lai Q."/>
            <person name="Hong Z."/>
        </authorList>
    </citation>
    <scope>NUCLEOTIDE SEQUENCE [LARGE SCALE GENOMIC DNA]</scope>
    <source>
        <strain evidence="7 8">H3</strain>
    </source>
</reference>
<dbReference type="InterPro" id="IPR007627">
    <property type="entry name" value="RNA_pol_sigma70_r2"/>
</dbReference>
<dbReference type="GO" id="GO:0006352">
    <property type="term" value="P:DNA-templated transcription initiation"/>
    <property type="evidence" value="ECO:0007669"/>
    <property type="project" value="InterPro"/>
</dbReference>
<dbReference type="InterPro" id="IPR036388">
    <property type="entry name" value="WH-like_DNA-bd_sf"/>
</dbReference>
<dbReference type="PANTHER" id="PTHR43133:SF62">
    <property type="entry name" value="RNA POLYMERASE SIGMA FACTOR SIGZ"/>
    <property type="match status" value="1"/>
</dbReference>
<evidence type="ECO:0000259" key="5">
    <source>
        <dbReference type="Pfam" id="PF04542"/>
    </source>
</evidence>
<dbReference type="Proteomes" id="UP000027746">
    <property type="component" value="Unassembled WGS sequence"/>
</dbReference>
<dbReference type="GO" id="GO:0003677">
    <property type="term" value="F:DNA binding"/>
    <property type="evidence" value="ECO:0007669"/>
    <property type="project" value="InterPro"/>
</dbReference>
<evidence type="ECO:0000259" key="6">
    <source>
        <dbReference type="Pfam" id="PF08281"/>
    </source>
</evidence>
<protein>
    <submittedName>
        <fullName evidence="7">RNA polymerase sigma factor</fullName>
    </submittedName>
</protein>
<sequence>MQDARKKIASVCRRAVSLLLKGIKMRHQGFVKDANSAVHAMNMRDRGSARLCRLGELRHMKDRQTAHDRSARLRQALDQCADGDDSGIAAILDIEGRQLLGVAFRMLQRHDLAEEALQDAMVQVWRKAGTQRADSGSVRGWIYAILRNRCLNILRDGKRLSTLAPADLALVQEARQQIVPTEGWEILAGSSKLRTCLDGLDAPGRQAILLAYVAGFSHGEIAARQNMPLGTAKSLIRRGLSALKECLS</sequence>
<keyword evidence="3" id="KW-0731">Sigma factor</keyword>
<feature type="domain" description="RNA polymerase sigma factor 70 region 4 type 2" evidence="6">
    <location>
        <begin position="192"/>
        <end position="243"/>
    </location>
</feature>
<comment type="similarity">
    <text evidence="1">Belongs to the sigma-70 factor family. ECF subfamily.</text>
</comment>
<dbReference type="Pfam" id="PF08281">
    <property type="entry name" value="Sigma70_r4_2"/>
    <property type="match status" value="1"/>
</dbReference>
<dbReference type="GO" id="GO:0016987">
    <property type="term" value="F:sigma factor activity"/>
    <property type="evidence" value="ECO:0007669"/>
    <property type="project" value="UniProtKB-KW"/>
</dbReference>